<evidence type="ECO:0000313" key="2">
    <source>
        <dbReference type="Proteomes" id="UP000244224"/>
    </source>
</evidence>
<proteinExistence type="predicted"/>
<dbReference type="Proteomes" id="UP000244224">
    <property type="component" value="Unassembled WGS sequence"/>
</dbReference>
<evidence type="ECO:0000313" key="1">
    <source>
        <dbReference type="EMBL" id="PTX52453.1"/>
    </source>
</evidence>
<keyword evidence="2" id="KW-1185">Reference proteome</keyword>
<dbReference type="EMBL" id="QBKP01000002">
    <property type="protein sequence ID" value="PTX52453.1"/>
    <property type="molecule type" value="Genomic_DNA"/>
</dbReference>
<dbReference type="AlphaFoldDB" id="A0A2T6B8R8"/>
<accession>A0A2T6B8R8</accession>
<protein>
    <submittedName>
        <fullName evidence="1">Uncharacterized protein</fullName>
    </submittedName>
</protein>
<sequence length="211" mass="22989">MSETDILKLLADPDAVHLNLLRGTLARPSVEQIVHLYGAEALRAALPSPPDPDERVAELERAIAEQAALLEDRFSDLDLVGFENGTLTLKGPLIPLLAEAMAQMLRPTGRSEPANYTETALTHEELGPLTLTLQRKTGATAHELRVAAETRADQAERRERALLASNQRERSALTQLASLRSRLRDAGRRAEADPERAGEILRAAVREGGAL</sequence>
<comment type="caution">
    <text evidence="1">The sequence shown here is derived from an EMBL/GenBank/DDBJ whole genome shotgun (WGS) entry which is preliminary data.</text>
</comment>
<organism evidence="1 2">
    <name type="scientific">Gemmobacter caeni</name>
    <dbReference type="NCBI Taxonomy" id="589035"/>
    <lineage>
        <taxon>Bacteria</taxon>
        <taxon>Pseudomonadati</taxon>
        <taxon>Pseudomonadota</taxon>
        <taxon>Alphaproteobacteria</taxon>
        <taxon>Rhodobacterales</taxon>
        <taxon>Paracoccaceae</taxon>
        <taxon>Gemmobacter</taxon>
    </lineage>
</organism>
<reference evidence="1 2" key="1">
    <citation type="submission" date="2018-04" db="EMBL/GenBank/DDBJ databases">
        <title>Genomic Encyclopedia of Archaeal and Bacterial Type Strains, Phase II (KMG-II): from individual species to whole genera.</title>
        <authorList>
            <person name="Goeker M."/>
        </authorList>
    </citation>
    <scope>NUCLEOTIDE SEQUENCE [LARGE SCALE GENOMIC DNA]</scope>
    <source>
        <strain evidence="1 2">DSM 21823</strain>
    </source>
</reference>
<dbReference type="OrthoDB" id="10017206at2"/>
<gene>
    <name evidence="1" type="ORF">C8N34_102233</name>
</gene>
<dbReference type="RefSeq" id="WP_108127876.1">
    <property type="nucleotide sequence ID" value="NZ_QBKP01000002.1"/>
</dbReference>
<name>A0A2T6B8R8_9RHOB</name>